<dbReference type="RefSeq" id="WP_229383353.1">
    <property type="nucleotide sequence ID" value="NZ_JAGTTN010000001.1"/>
</dbReference>
<dbReference type="AlphaFoldDB" id="A0A9X1LTI2"/>
<feature type="domain" description="Non-reducing end beta-L-arabinofuranosidase-like GH127 catalytic" evidence="1">
    <location>
        <begin position="84"/>
        <end position="504"/>
    </location>
</feature>
<dbReference type="GO" id="GO:0005975">
    <property type="term" value="P:carbohydrate metabolic process"/>
    <property type="evidence" value="ECO:0007669"/>
    <property type="project" value="InterPro"/>
</dbReference>
<proteinExistence type="predicted"/>
<sequence>MKPAFESGVSRRSVVVGGGIALAGMAAAVALLDPAAARATAPAAARDASAFRAAGIARSAQVVRAGQTLVYPDAWSVRPFPLTSVSLGQSVFTRALNQHLVLYRAYSVDKILAVFRRNAGLDTKGATPPGGWEEYGPNPDAQRWGPAEYTRGQNTAGAGGCLRGHYGGHFLSGIAMAYAATGEIALLNKVNAIVTGLEECRAALAAQQVAGAARYSHPGFLSAYGEWQFSALEEFAPYGEIWAPYYTLHKILAGLLDAHALAGSDQALALAEGIGHWVFSRLSACTPAQLARMWGSYIAGEYGGMNEVLVELYWRSADPQKSEFLDAAKLFTLHTLVDACAAGTDTLNGKHANQHIPQFPGYIKLAAETGDEHYLDATKGFYDMVVPGRSYAHGGTGEGELWGPAGAVAGDIGPRNAESCAAYNMLKVASYLFFNEQDPKYMDYYERTVLNHILGGRRNQESTSGPENLYMFPVHPGARKEYGNGNIGTCCGGTGLESHVKYQEGIYFRSADQTELYVNLYIASTLTWDETGLELEQVSSYPEAETSTLTVKSAPSGPLTVHLRVPAWSSGVQIEVNGESAGVAAEPGTYATLERTWAVGDTVTVRIPLAVRVEPSYDRADIQTLMYGPVVLTATSSSSSYLKVSLADRLDLTGNVSRGISKTAANVFTIGSLSYEPAYNGRDVAYHMYFQRNEPTVTFAGHDSGVANPRRSGRTLLDEVWDQAPFASRSAFLSTVGEVTAAYVAAGLLTARNRQKVLLAAGRAPIDGAS</sequence>
<name>A0A9X1LTI2_9MICO</name>
<protein>
    <submittedName>
        <fullName evidence="3">Glycoside hydrolase family 127 protein</fullName>
    </submittedName>
</protein>
<dbReference type="SUPFAM" id="SSF48208">
    <property type="entry name" value="Six-hairpin glycosidases"/>
    <property type="match status" value="1"/>
</dbReference>
<dbReference type="PANTHER" id="PTHR31151:SF0">
    <property type="entry name" value="PROLINE-TRNA LIGASE (DUF1680)"/>
    <property type="match status" value="1"/>
</dbReference>
<dbReference type="Pfam" id="PF20736">
    <property type="entry name" value="Glyco_hydro127M"/>
    <property type="match status" value="1"/>
</dbReference>
<accession>A0A9X1LTI2</accession>
<dbReference type="Pfam" id="PF07944">
    <property type="entry name" value="Beta-AFase-like_GH127_cat"/>
    <property type="match status" value="1"/>
</dbReference>
<dbReference type="GO" id="GO:0016787">
    <property type="term" value="F:hydrolase activity"/>
    <property type="evidence" value="ECO:0007669"/>
    <property type="project" value="UniProtKB-KW"/>
</dbReference>
<keyword evidence="4" id="KW-1185">Reference proteome</keyword>
<dbReference type="PROSITE" id="PS51318">
    <property type="entry name" value="TAT"/>
    <property type="match status" value="1"/>
</dbReference>
<dbReference type="PANTHER" id="PTHR31151">
    <property type="entry name" value="PROLINE-TRNA LIGASE (DUF1680)"/>
    <property type="match status" value="1"/>
</dbReference>
<keyword evidence="3" id="KW-0378">Hydrolase</keyword>
<evidence type="ECO:0000313" key="4">
    <source>
        <dbReference type="Proteomes" id="UP001139354"/>
    </source>
</evidence>
<gene>
    <name evidence="3" type="ORF">KEC57_04670</name>
</gene>
<evidence type="ECO:0000259" key="2">
    <source>
        <dbReference type="Pfam" id="PF20736"/>
    </source>
</evidence>
<dbReference type="InterPro" id="IPR006311">
    <property type="entry name" value="TAT_signal"/>
</dbReference>
<dbReference type="Proteomes" id="UP001139354">
    <property type="component" value="Unassembled WGS sequence"/>
</dbReference>
<reference evidence="3" key="1">
    <citation type="submission" date="2021-04" db="EMBL/GenBank/DDBJ databases">
        <title>Microbacterium tenobrionis sp. nov. and Microbacterium allomyrinae sp. nov., isolated from larvae of Tenobrio molitor and Allomyrina dichotoma, respectively.</title>
        <authorList>
            <person name="Lee S.D."/>
        </authorList>
    </citation>
    <scope>NUCLEOTIDE SEQUENCE</scope>
    <source>
        <strain evidence="3">BWT-G7</strain>
    </source>
</reference>
<feature type="domain" description="Non-reducing end beta-L-arabinofuranosidase-like GH127 middle" evidence="2">
    <location>
        <begin position="516"/>
        <end position="608"/>
    </location>
</feature>
<dbReference type="InterPro" id="IPR049046">
    <property type="entry name" value="Beta-AFase-like_GH127_middle"/>
</dbReference>
<dbReference type="EMBL" id="JAGTTN010000001">
    <property type="protein sequence ID" value="MCC2031473.1"/>
    <property type="molecule type" value="Genomic_DNA"/>
</dbReference>
<comment type="caution">
    <text evidence="3">The sequence shown here is derived from an EMBL/GenBank/DDBJ whole genome shotgun (WGS) entry which is preliminary data.</text>
</comment>
<evidence type="ECO:0000313" key="3">
    <source>
        <dbReference type="EMBL" id="MCC2031473.1"/>
    </source>
</evidence>
<dbReference type="InterPro" id="IPR008928">
    <property type="entry name" value="6-hairpin_glycosidase_sf"/>
</dbReference>
<organism evidence="3 4">
    <name type="scientific">Microbacterium allomyrinae</name>
    <dbReference type="NCBI Taxonomy" id="2830666"/>
    <lineage>
        <taxon>Bacteria</taxon>
        <taxon>Bacillati</taxon>
        <taxon>Actinomycetota</taxon>
        <taxon>Actinomycetes</taxon>
        <taxon>Micrococcales</taxon>
        <taxon>Microbacteriaceae</taxon>
        <taxon>Microbacterium</taxon>
    </lineage>
</organism>
<evidence type="ECO:0000259" key="1">
    <source>
        <dbReference type="Pfam" id="PF07944"/>
    </source>
</evidence>
<dbReference type="InterPro" id="IPR012878">
    <property type="entry name" value="Beta-AFase-like_GH127_cat"/>
</dbReference>